<dbReference type="InterPro" id="IPR011227">
    <property type="entry name" value="UCP029730"/>
</dbReference>
<dbReference type="Pfam" id="PF05013">
    <property type="entry name" value="FGase"/>
    <property type="match status" value="1"/>
</dbReference>
<name>A0A2S8S5I7_9RHOB</name>
<dbReference type="RefSeq" id="WP_105515523.1">
    <property type="nucleotide sequence ID" value="NZ_PVEP01000006.1"/>
</dbReference>
<keyword evidence="2" id="KW-1185">Reference proteome</keyword>
<dbReference type="PIRSF" id="PIRSF029730">
    <property type="entry name" value="UCP029730"/>
    <property type="match status" value="1"/>
</dbReference>
<proteinExistence type="predicted"/>
<gene>
    <name evidence="1" type="ORF">LX70_02952</name>
</gene>
<evidence type="ECO:0000313" key="2">
    <source>
        <dbReference type="Proteomes" id="UP000238338"/>
    </source>
</evidence>
<protein>
    <submittedName>
        <fullName evidence="1">Putative N-formylglutamate amidohydrolase</fullName>
    </submittedName>
</protein>
<evidence type="ECO:0000313" key="1">
    <source>
        <dbReference type="EMBL" id="PQV56067.1"/>
    </source>
</evidence>
<comment type="caution">
    <text evidence="1">The sequence shown here is derived from an EMBL/GenBank/DDBJ whole genome shotgun (WGS) entry which is preliminary data.</text>
</comment>
<accession>A0A2S8S5I7</accession>
<dbReference type="OrthoDB" id="9815326at2"/>
<sequence>MTISSLLGPRDPAPVEVLNPTGKAPLLLICEHAGQAVPARLSGLGVTQDQLDAHIGWDIGAAGVTRRLAKALDAPAVLQTYSRLVIDCNRPPEAADSMPEVSDGHVIPGNRGLAEADRQARIDEIFAPYQAAVADMLDRAPFRATVSIHSFTPRMNGFDRPWDIGFLFRRDEATSTRIARTLAAQAPELTIGMNQPYQVDDASDWFVPRIGEARGLCHSLIEIRNDHIRSSTGQALWADRLSHGLRPLIMEHLT</sequence>
<reference evidence="1 2" key="1">
    <citation type="submission" date="2018-02" db="EMBL/GenBank/DDBJ databases">
        <title>Genomic Encyclopedia of Archaeal and Bacterial Type Strains, Phase II (KMG-II): from individual species to whole genera.</title>
        <authorList>
            <person name="Goeker M."/>
        </authorList>
    </citation>
    <scope>NUCLEOTIDE SEQUENCE [LARGE SCALE GENOMIC DNA]</scope>
    <source>
        <strain evidence="1 2">DSM 18921</strain>
    </source>
</reference>
<dbReference type="Proteomes" id="UP000238338">
    <property type="component" value="Unassembled WGS sequence"/>
</dbReference>
<dbReference type="AlphaFoldDB" id="A0A2S8S5I7"/>
<dbReference type="Gene3D" id="3.40.630.40">
    <property type="entry name" value="Zn-dependent exopeptidases"/>
    <property type="match status" value="1"/>
</dbReference>
<dbReference type="EMBL" id="PVEP01000006">
    <property type="protein sequence ID" value="PQV56067.1"/>
    <property type="molecule type" value="Genomic_DNA"/>
</dbReference>
<organism evidence="1 2">
    <name type="scientific">Albidovulum denitrificans</name>
    <dbReference type="NCBI Taxonomy" id="404881"/>
    <lineage>
        <taxon>Bacteria</taxon>
        <taxon>Pseudomonadati</taxon>
        <taxon>Pseudomonadota</taxon>
        <taxon>Alphaproteobacteria</taxon>
        <taxon>Rhodobacterales</taxon>
        <taxon>Paracoccaceae</taxon>
        <taxon>Albidovulum</taxon>
    </lineage>
</organism>
<keyword evidence="1" id="KW-0378">Hydrolase</keyword>
<dbReference type="InterPro" id="IPR007709">
    <property type="entry name" value="N-FG_amidohydro"/>
</dbReference>
<dbReference type="GO" id="GO:0016787">
    <property type="term" value="F:hydrolase activity"/>
    <property type="evidence" value="ECO:0007669"/>
    <property type="project" value="UniProtKB-KW"/>
</dbReference>
<dbReference type="SUPFAM" id="SSF53187">
    <property type="entry name" value="Zn-dependent exopeptidases"/>
    <property type="match status" value="1"/>
</dbReference>